<accession>A0AAV1SPV1</accession>
<evidence type="ECO:0000313" key="2">
    <source>
        <dbReference type="EMBL" id="CAK7355644.1"/>
    </source>
</evidence>
<protein>
    <submittedName>
        <fullName evidence="2">Uncharacterized protein</fullName>
    </submittedName>
</protein>
<reference evidence="2 3" key="1">
    <citation type="submission" date="2024-01" db="EMBL/GenBank/DDBJ databases">
        <authorList>
            <person name="Waweru B."/>
        </authorList>
    </citation>
    <scope>NUCLEOTIDE SEQUENCE [LARGE SCALE GENOMIC DNA]</scope>
</reference>
<feature type="compositionally biased region" description="Polar residues" evidence="1">
    <location>
        <begin position="15"/>
        <end position="36"/>
    </location>
</feature>
<evidence type="ECO:0000313" key="3">
    <source>
        <dbReference type="Proteomes" id="UP001314170"/>
    </source>
</evidence>
<sequence length="280" mass="29674">MVGHHQEACRKVALSSVTAPSSTLPTQQQPLSNNGDNGRGKNVWIQVNKQQPRKRIEASVDDLGHPQDSAAGLPTSALDDTVMKSSVNPMVSLSSLNHDVLGDAAADSIGKLTNNIRVMTPHAGTASHFHVGSSSGQNLLDEQTAFQSVESPTNSIPQATMIHEMGQKHKKDTKGTQKSPSTAVDIVSVQNVSDDVNVGAASQSVSGQKIGAGQISVEQQQQDYVDAGQFNVGHQLDVDNLAIHSDLGSKDSVNTVLCDFNKEGAANYFSILEGLEDKEL</sequence>
<gene>
    <name evidence="2" type="ORF">DCAF_LOCUS25904</name>
</gene>
<dbReference type="EMBL" id="CAWUPB010001195">
    <property type="protein sequence ID" value="CAK7355644.1"/>
    <property type="molecule type" value="Genomic_DNA"/>
</dbReference>
<comment type="caution">
    <text evidence="2">The sequence shown here is derived from an EMBL/GenBank/DDBJ whole genome shotgun (WGS) entry which is preliminary data.</text>
</comment>
<evidence type="ECO:0000256" key="1">
    <source>
        <dbReference type="SAM" id="MobiDB-lite"/>
    </source>
</evidence>
<dbReference type="AlphaFoldDB" id="A0AAV1SPV1"/>
<name>A0AAV1SPV1_9ROSI</name>
<organism evidence="2 3">
    <name type="scientific">Dovyalis caffra</name>
    <dbReference type="NCBI Taxonomy" id="77055"/>
    <lineage>
        <taxon>Eukaryota</taxon>
        <taxon>Viridiplantae</taxon>
        <taxon>Streptophyta</taxon>
        <taxon>Embryophyta</taxon>
        <taxon>Tracheophyta</taxon>
        <taxon>Spermatophyta</taxon>
        <taxon>Magnoliopsida</taxon>
        <taxon>eudicotyledons</taxon>
        <taxon>Gunneridae</taxon>
        <taxon>Pentapetalae</taxon>
        <taxon>rosids</taxon>
        <taxon>fabids</taxon>
        <taxon>Malpighiales</taxon>
        <taxon>Salicaceae</taxon>
        <taxon>Flacourtieae</taxon>
        <taxon>Dovyalis</taxon>
    </lineage>
</organism>
<keyword evidence="3" id="KW-1185">Reference proteome</keyword>
<dbReference type="Proteomes" id="UP001314170">
    <property type="component" value="Unassembled WGS sequence"/>
</dbReference>
<proteinExistence type="predicted"/>
<feature type="region of interest" description="Disordered" evidence="1">
    <location>
        <begin position="13"/>
        <end position="41"/>
    </location>
</feature>